<sequence>MNPGSSSVASPSPWKARVPPKVRVNFWKLCRDIVLRKVNLAVKHILCDLLCTMCSHYGESTIQLLRDCHFARCAWLSSSREISLLIVSAFGTCDLSNFHSHVLGYLQLQSWWQDLVKCNTDLSGSGSNAHLPQKWSLPPRGV</sequence>
<name>A0A498JAZ9_MALDO</name>
<organism evidence="2 3">
    <name type="scientific">Malus domestica</name>
    <name type="common">Apple</name>
    <name type="synonym">Pyrus malus</name>
    <dbReference type="NCBI Taxonomy" id="3750"/>
    <lineage>
        <taxon>Eukaryota</taxon>
        <taxon>Viridiplantae</taxon>
        <taxon>Streptophyta</taxon>
        <taxon>Embryophyta</taxon>
        <taxon>Tracheophyta</taxon>
        <taxon>Spermatophyta</taxon>
        <taxon>Magnoliopsida</taxon>
        <taxon>eudicotyledons</taxon>
        <taxon>Gunneridae</taxon>
        <taxon>Pentapetalae</taxon>
        <taxon>rosids</taxon>
        <taxon>fabids</taxon>
        <taxon>Rosales</taxon>
        <taxon>Rosaceae</taxon>
        <taxon>Amygdaloideae</taxon>
        <taxon>Maleae</taxon>
        <taxon>Malus</taxon>
    </lineage>
</organism>
<keyword evidence="3" id="KW-1185">Reference proteome</keyword>
<evidence type="ECO:0000313" key="2">
    <source>
        <dbReference type="EMBL" id="RXH90972.1"/>
    </source>
</evidence>
<feature type="domain" description="Reverse transcriptase zinc-binding" evidence="1">
    <location>
        <begin position="14"/>
        <end position="75"/>
    </location>
</feature>
<dbReference type="AlphaFoldDB" id="A0A498JAZ9"/>
<dbReference type="InterPro" id="IPR026960">
    <property type="entry name" value="RVT-Znf"/>
</dbReference>
<evidence type="ECO:0000259" key="1">
    <source>
        <dbReference type="Pfam" id="PF13966"/>
    </source>
</evidence>
<reference evidence="2 3" key="1">
    <citation type="submission" date="2018-10" db="EMBL/GenBank/DDBJ databases">
        <title>A high-quality apple genome assembly.</title>
        <authorList>
            <person name="Hu J."/>
        </authorList>
    </citation>
    <scope>NUCLEOTIDE SEQUENCE [LARGE SCALE GENOMIC DNA]</scope>
    <source>
        <strain evidence="3">cv. HFTH1</strain>
        <tissue evidence="2">Young leaf</tissue>
    </source>
</reference>
<dbReference type="Pfam" id="PF13966">
    <property type="entry name" value="zf-RVT"/>
    <property type="match status" value="1"/>
</dbReference>
<dbReference type="EMBL" id="RDQH01000334">
    <property type="protein sequence ID" value="RXH90972.1"/>
    <property type="molecule type" value="Genomic_DNA"/>
</dbReference>
<proteinExistence type="predicted"/>
<dbReference type="Proteomes" id="UP000290289">
    <property type="component" value="Chromosome 8"/>
</dbReference>
<evidence type="ECO:0000313" key="3">
    <source>
        <dbReference type="Proteomes" id="UP000290289"/>
    </source>
</evidence>
<comment type="caution">
    <text evidence="2">The sequence shown here is derived from an EMBL/GenBank/DDBJ whole genome shotgun (WGS) entry which is preliminary data.</text>
</comment>
<accession>A0A498JAZ9</accession>
<gene>
    <name evidence="2" type="ORF">DVH24_006917</name>
</gene>
<protein>
    <recommendedName>
        <fullName evidence="1">Reverse transcriptase zinc-binding domain-containing protein</fullName>
    </recommendedName>
</protein>